<evidence type="ECO:0000256" key="2">
    <source>
        <dbReference type="ARBA" id="ARBA00004651"/>
    </source>
</evidence>
<dbReference type="PANTHER" id="PTHR46382:SF1">
    <property type="entry name" value="PHOSPHATIDATE CYTIDYLYLTRANSFERASE"/>
    <property type="match status" value="1"/>
</dbReference>
<evidence type="ECO:0000256" key="11">
    <source>
        <dbReference type="ARBA" id="ARBA00022692"/>
    </source>
</evidence>
<dbReference type="RefSeq" id="WP_142602393.1">
    <property type="nucleotide sequence ID" value="NZ_FXSZ01000003.1"/>
</dbReference>
<sequence>MSNFLQRTITAFFFAITLIVGVYYSGNSISILFFIISVLSLLEFFRLVGSTINKPIAGYGLLAGIVVYSLFALYNFRLIPSFCFYLVYPIIMGMFLVELFRRSETPFVNVGYTALGIIYAVLPYAVFMSMGFLKGSYTYQIPLGFLLLLWSNDSFAYLFGRALGRTKLFERISPKKTWEGFIGGMICTLLISQGIAYYFSSLSSLNWLIIAAIIVVFGTLGDLVESMLKRSLNVKDSGNLLPGHGGILDRFDGLLLAAPFVYVYLLVIS</sequence>
<keyword evidence="12 18" id="KW-0548">Nucleotidyltransferase</keyword>
<evidence type="ECO:0000313" key="20">
    <source>
        <dbReference type="EMBL" id="SMO53194.1"/>
    </source>
</evidence>
<keyword evidence="9" id="KW-0444">Lipid biosynthesis</keyword>
<dbReference type="PROSITE" id="PS01315">
    <property type="entry name" value="CDS"/>
    <property type="match status" value="1"/>
</dbReference>
<comment type="catalytic activity">
    <reaction evidence="1 18">
        <text>a 1,2-diacyl-sn-glycero-3-phosphate + CTP + H(+) = a CDP-1,2-diacyl-sn-glycerol + diphosphate</text>
        <dbReference type="Rhea" id="RHEA:16229"/>
        <dbReference type="ChEBI" id="CHEBI:15378"/>
        <dbReference type="ChEBI" id="CHEBI:33019"/>
        <dbReference type="ChEBI" id="CHEBI:37563"/>
        <dbReference type="ChEBI" id="CHEBI:58332"/>
        <dbReference type="ChEBI" id="CHEBI:58608"/>
        <dbReference type="EC" id="2.7.7.41"/>
    </reaction>
</comment>
<evidence type="ECO:0000256" key="10">
    <source>
        <dbReference type="ARBA" id="ARBA00022679"/>
    </source>
</evidence>
<feature type="transmembrane region" description="Helical" evidence="19">
    <location>
        <begin position="180"/>
        <end position="199"/>
    </location>
</feature>
<dbReference type="GO" id="GO:0005886">
    <property type="term" value="C:plasma membrane"/>
    <property type="evidence" value="ECO:0007669"/>
    <property type="project" value="UniProtKB-SubCell"/>
</dbReference>
<proteinExistence type="inferred from homology"/>
<dbReference type="OrthoDB" id="9799199at2"/>
<dbReference type="Proteomes" id="UP000315971">
    <property type="component" value="Unassembled WGS sequence"/>
</dbReference>
<keyword evidence="13 19" id="KW-1133">Transmembrane helix</keyword>
<evidence type="ECO:0000256" key="18">
    <source>
        <dbReference type="RuleBase" id="RU003938"/>
    </source>
</evidence>
<evidence type="ECO:0000256" key="13">
    <source>
        <dbReference type="ARBA" id="ARBA00022989"/>
    </source>
</evidence>
<keyword evidence="11 18" id="KW-0812">Transmembrane</keyword>
<evidence type="ECO:0000256" key="17">
    <source>
        <dbReference type="ARBA" id="ARBA00023264"/>
    </source>
</evidence>
<protein>
    <recommendedName>
        <fullName evidence="7 18">Phosphatidate cytidylyltransferase</fullName>
        <ecNumber evidence="6 18">2.7.7.41</ecNumber>
    </recommendedName>
</protein>
<organism evidence="20 21">
    <name type="scientific">Solitalea koreensis</name>
    <dbReference type="NCBI Taxonomy" id="543615"/>
    <lineage>
        <taxon>Bacteria</taxon>
        <taxon>Pseudomonadati</taxon>
        <taxon>Bacteroidota</taxon>
        <taxon>Sphingobacteriia</taxon>
        <taxon>Sphingobacteriales</taxon>
        <taxon>Sphingobacteriaceae</taxon>
        <taxon>Solitalea</taxon>
    </lineage>
</organism>
<dbReference type="PANTHER" id="PTHR46382">
    <property type="entry name" value="PHOSPHATIDATE CYTIDYLYLTRANSFERASE"/>
    <property type="match status" value="1"/>
</dbReference>
<comment type="similarity">
    <text evidence="5 18">Belongs to the CDS family.</text>
</comment>
<dbReference type="AlphaFoldDB" id="A0A521C1D3"/>
<dbReference type="EC" id="2.7.7.41" evidence="6 18"/>
<evidence type="ECO:0000256" key="14">
    <source>
        <dbReference type="ARBA" id="ARBA00023098"/>
    </source>
</evidence>
<name>A0A521C1D3_9SPHI</name>
<evidence type="ECO:0000256" key="7">
    <source>
        <dbReference type="ARBA" id="ARBA00019373"/>
    </source>
</evidence>
<evidence type="ECO:0000256" key="6">
    <source>
        <dbReference type="ARBA" id="ARBA00012487"/>
    </source>
</evidence>
<evidence type="ECO:0000256" key="9">
    <source>
        <dbReference type="ARBA" id="ARBA00022516"/>
    </source>
</evidence>
<evidence type="ECO:0000256" key="3">
    <source>
        <dbReference type="ARBA" id="ARBA00005119"/>
    </source>
</evidence>
<evidence type="ECO:0000256" key="16">
    <source>
        <dbReference type="ARBA" id="ARBA00023209"/>
    </source>
</evidence>
<feature type="transmembrane region" description="Helical" evidence="19">
    <location>
        <begin position="31"/>
        <end position="49"/>
    </location>
</feature>
<feature type="transmembrane region" description="Helical" evidence="19">
    <location>
        <begin position="82"/>
        <end position="100"/>
    </location>
</feature>
<evidence type="ECO:0000256" key="5">
    <source>
        <dbReference type="ARBA" id="ARBA00010185"/>
    </source>
</evidence>
<comment type="pathway">
    <text evidence="3 18">Phospholipid metabolism; CDP-diacylglycerol biosynthesis; CDP-diacylglycerol from sn-glycerol 3-phosphate: step 3/3.</text>
</comment>
<reference evidence="20 21" key="1">
    <citation type="submission" date="2017-05" db="EMBL/GenBank/DDBJ databases">
        <authorList>
            <person name="Varghese N."/>
            <person name="Submissions S."/>
        </authorList>
    </citation>
    <scope>NUCLEOTIDE SEQUENCE [LARGE SCALE GENOMIC DNA]</scope>
    <source>
        <strain evidence="20 21">DSM 21342</strain>
    </source>
</reference>
<keyword evidence="15 19" id="KW-0472">Membrane</keyword>
<evidence type="ECO:0000256" key="15">
    <source>
        <dbReference type="ARBA" id="ARBA00023136"/>
    </source>
</evidence>
<dbReference type="GO" id="GO:0004605">
    <property type="term" value="F:phosphatidate cytidylyltransferase activity"/>
    <property type="evidence" value="ECO:0007669"/>
    <property type="project" value="UniProtKB-EC"/>
</dbReference>
<gene>
    <name evidence="20" type="ORF">SAMN06265350_103108</name>
</gene>
<keyword evidence="14" id="KW-0443">Lipid metabolism</keyword>
<evidence type="ECO:0000256" key="4">
    <source>
        <dbReference type="ARBA" id="ARBA00005189"/>
    </source>
</evidence>
<dbReference type="InterPro" id="IPR000374">
    <property type="entry name" value="PC_trans"/>
</dbReference>
<dbReference type="GO" id="GO:0016024">
    <property type="term" value="P:CDP-diacylglycerol biosynthetic process"/>
    <property type="evidence" value="ECO:0007669"/>
    <property type="project" value="UniProtKB-UniPathway"/>
</dbReference>
<keyword evidence="17" id="KW-1208">Phospholipid metabolism</keyword>
<dbReference type="UniPathway" id="UPA00557">
    <property type="reaction ID" value="UER00614"/>
</dbReference>
<comment type="subcellular location">
    <subcellularLocation>
        <location evidence="2">Cell membrane</location>
        <topology evidence="2">Multi-pass membrane protein</topology>
    </subcellularLocation>
</comment>
<accession>A0A521C1D3</accession>
<evidence type="ECO:0000313" key="21">
    <source>
        <dbReference type="Proteomes" id="UP000315971"/>
    </source>
</evidence>
<feature type="transmembrane region" description="Helical" evidence="19">
    <location>
        <begin position="139"/>
        <end position="159"/>
    </location>
</feature>
<dbReference type="EMBL" id="FXSZ01000003">
    <property type="protein sequence ID" value="SMO53194.1"/>
    <property type="molecule type" value="Genomic_DNA"/>
</dbReference>
<evidence type="ECO:0000256" key="8">
    <source>
        <dbReference type="ARBA" id="ARBA00022475"/>
    </source>
</evidence>
<dbReference type="Pfam" id="PF01148">
    <property type="entry name" value="CTP_transf_1"/>
    <property type="match status" value="1"/>
</dbReference>
<feature type="transmembrane region" description="Helical" evidence="19">
    <location>
        <begin position="112"/>
        <end position="133"/>
    </location>
</feature>
<keyword evidence="21" id="KW-1185">Reference proteome</keyword>
<keyword evidence="8" id="KW-1003">Cell membrane</keyword>
<comment type="pathway">
    <text evidence="4">Lipid metabolism.</text>
</comment>
<feature type="transmembrane region" description="Helical" evidence="19">
    <location>
        <begin position="205"/>
        <end position="224"/>
    </location>
</feature>
<evidence type="ECO:0000256" key="12">
    <source>
        <dbReference type="ARBA" id="ARBA00022695"/>
    </source>
</evidence>
<keyword evidence="16" id="KW-0594">Phospholipid biosynthesis</keyword>
<evidence type="ECO:0000256" key="1">
    <source>
        <dbReference type="ARBA" id="ARBA00001698"/>
    </source>
</evidence>
<feature type="transmembrane region" description="Helical" evidence="19">
    <location>
        <begin position="7"/>
        <end position="25"/>
    </location>
</feature>
<evidence type="ECO:0000256" key="19">
    <source>
        <dbReference type="SAM" id="Phobius"/>
    </source>
</evidence>
<feature type="transmembrane region" description="Helical" evidence="19">
    <location>
        <begin position="56"/>
        <end position="76"/>
    </location>
</feature>
<keyword evidence="10 18" id="KW-0808">Transferase</keyword>